<organism evidence="1">
    <name type="scientific">Brassica napus</name>
    <name type="common">Rape</name>
    <dbReference type="NCBI Taxonomy" id="3708"/>
    <lineage>
        <taxon>Eukaryota</taxon>
        <taxon>Viridiplantae</taxon>
        <taxon>Streptophyta</taxon>
        <taxon>Embryophyta</taxon>
        <taxon>Tracheophyta</taxon>
        <taxon>Spermatophyta</taxon>
        <taxon>Magnoliopsida</taxon>
        <taxon>eudicotyledons</taxon>
        <taxon>Gunneridae</taxon>
        <taxon>Pentapetalae</taxon>
        <taxon>rosids</taxon>
        <taxon>malvids</taxon>
        <taxon>Brassicales</taxon>
        <taxon>Brassicaceae</taxon>
        <taxon>Brassiceae</taxon>
        <taxon>Brassica</taxon>
    </lineage>
</organism>
<accession>A0A816J3J1</accession>
<dbReference type="AlphaFoldDB" id="A0A816J3J1"/>
<reference evidence="1" key="1">
    <citation type="submission" date="2021-01" db="EMBL/GenBank/DDBJ databases">
        <authorList>
            <consortium name="Genoscope - CEA"/>
            <person name="William W."/>
        </authorList>
    </citation>
    <scope>NUCLEOTIDE SEQUENCE</scope>
</reference>
<dbReference type="Proteomes" id="UP001295469">
    <property type="component" value="Chromosome C09"/>
</dbReference>
<proteinExistence type="predicted"/>
<name>A0A816J3J1_BRANA</name>
<protein>
    <submittedName>
        <fullName evidence="1">(rape) hypothetical protein</fullName>
    </submittedName>
</protein>
<sequence length="277" mass="32036">MIEPSSRLFRSHGINIGLYRPTTLSRETEGREMDTKIRISCRKIIVNLQRHDDQWFELDVLMQRKTTTLMNNRLKTNINRGIFRMETYQGIKMLYLLSRFVTESPKSQKEFPSIIGAIRSFKNVKIRILIKKESRPALYGIMFDIYHFYRLFDTISFRYVPRLQNTEADNVTKSALLYADAQVISIISAGVEQNNVNLELGWSDDEEDVQVENLVKCIEEVFSFSNSHFTGGATKADVIQMRDEAKKENKTCKTARANPKQHVSHAIDADNNISKLC</sequence>
<gene>
    <name evidence="1" type="ORF">DARMORV10_C09P36260.1</name>
</gene>
<dbReference type="EMBL" id="HG994373">
    <property type="protein sequence ID" value="CAF1746124.1"/>
    <property type="molecule type" value="Genomic_DNA"/>
</dbReference>
<evidence type="ECO:0000313" key="1">
    <source>
        <dbReference type="EMBL" id="CAF1746124.1"/>
    </source>
</evidence>